<organism evidence="4">
    <name type="scientific">mine drainage metagenome</name>
    <dbReference type="NCBI Taxonomy" id="410659"/>
    <lineage>
        <taxon>unclassified sequences</taxon>
        <taxon>metagenomes</taxon>
        <taxon>ecological metagenomes</taxon>
    </lineage>
</organism>
<keyword evidence="2" id="KW-0408">Iron</keyword>
<gene>
    <name evidence="4" type="ORF">CARN7_0923</name>
</gene>
<dbReference type="GO" id="GO:0020037">
    <property type="term" value="F:heme binding"/>
    <property type="evidence" value="ECO:0007669"/>
    <property type="project" value="InterPro"/>
</dbReference>
<dbReference type="InterPro" id="IPR009056">
    <property type="entry name" value="Cyt_c-like_dom"/>
</dbReference>
<keyword evidence="1" id="KW-0479">Metal-binding</keyword>
<dbReference type="EMBL" id="CABR01000073">
    <property type="protein sequence ID" value="CBI10159.1"/>
    <property type="molecule type" value="Genomic_DNA"/>
</dbReference>
<reference evidence="4" key="1">
    <citation type="submission" date="2009-10" db="EMBL/GenBank/DDBJ databases">
        <title>Diversity of trophic interactions inside an arsenic-rich microbial ecosystem.</title>
        <authorList>
            <person name="Bertin P.N."/>
            <person name="Heinrich-Salmeron A."/>
            <person name="Pelletier E."/>
            <person name="Goulhen-Chollet F."/>
            <person name="Arsene-Ploetze F."/>
            <person name="Gallien S."/>
            <person name="Calteau A."/>
            <person name="Vallenet D."/>
            <person name="Casiot C."/>
            <person name="Chane-Woon-Ming B."/>
            <person name="Giloteaux L."/>
            <person name="Barakat M."/>
            <person name="Bonnefoy V."/>
            <person name="Bruneel O."/>
            <person name="Chandler M."/>
            <person name="Cleiss J."/>
            <person name="Duran R."/>
            <person name="Elbaz-Poulichet F."/>
            <person name="Fonknechten N."/>
            <person name="Lauga B."/>
            <person name="Mornico D."/>
            <person name="Ortet P."/>
            <person name="Schaeffer C."/>
            <person name="Siguier P."/>
            <person name="Alexander Thil Smith A."/>
            <person name="Van Dorsselaer A."/>
            <person name="Weissenbach J."/>
            <person name="Medigue C."/>
            <person name="Le Paslier D."/>
        </authorList>
    </citation>
    <scope>NUCLEOTIDE SEQUENCE</scope>
</reference>
<evidence type="ECO:0000256" key="1">
    <source>
        <dbReference type="ARBA" id="ARBA00022723"/>
    </source>
</evidence>
<dbReference type="GO" id="GO:0046872">
    <property type="term" value="F:metal ion binding"/>
    <property type="evidence" value="ECO:0007669"/>
    <property type="project" value="UniProtKB-KW"/>
</dbReference>
<sequence length="463" mass="49483">MREAVSTQAPVGLWRTAVQKATWQGVSIALLATVSTVASMDAAAVPLFARQTGQNCQACHAGGHFPDLTPYGRMFKLTGYTLGQRSSLPIAAMAVFTATSQNGGTGTMANGQPTFNTASLFAGGKLTDSIGMLAQYTFNNYQDGTDDNGQSGHMGSDNTDVRYAKHIINDQTDLIFGFDANNNPGVEDVWNSSGAWGYNVVPGSVGTGSSVAPILLGGLGQQVVGAGAYLYWNKTLYAELSGYRTGDGVFSFLTQQQGGQGAYIQGTSPYVRLALTHDWGTSNAMIGYTYFDADVYEQPAGVYSGPGTYGNTGGPVDEHRDNMVDFQYQYLLDPNVVTFDAAYTNEKIFYGSGGLGGNGGVSDSINEFQAKVNYTYQAHYGVSLSYFNVTNTDNNGLNAANCVNPSNSTTGQCGTEGWTPDVYFMPVQNVRIGLQYTLFNRAYGTTVNATAYNTTMLYAWTVF</sequence>
<dbReference type="GO" id="GO:0009055">
    <property type="term" value="F:electron transfer activity"/>
    <property type="evidence" value="ECO:0007669"/>
    <property type="project" value="InterPro"/>
</dbReference>
<dbReference type="AlphaFoldDB" id="E6QSD7"/>
<evidence type="ECO:0000256" key="2">
    <source>
        <dbReference type="ARBA" id="ARBA00023004"/>
    </source>
</evidence>
<proteinExistence type="predicted"/>
<evidence type="ECO:0000313" key="4">
    <source>
        <dbReference type="EMBL" id="CBI10159.1"/>
    </source>
</evidence>
<accession>E6QSD7</accession>
<name>E6QSD7_9ZZZZ</name>
<comment type="caution">
    <text evidence="4">The sequence shown here is derived from an EMBL/GenBank/DDBJ whole genome shotgun (WGS) entry which is preliminary data.</text>
</comment>
<feature type="domain" description="Cytochrome c" evidence="3">
    <location>
        <begin position="39"/>
        <end position="141"/>
    </location>
</feature>
<dbReference type="PROSITE" id="PS51007">
    <property type="entry name" value="CYTC"/>
    <property type="match status" value="1"/>
</dbReference>
<protein>
    <submittedName>
        <fullName evidence="4">Putative outer membrane cytochrome c</fullName>
    </submittedName>
</protein>
<evidence type="ECO:0000259" key="3">
    <source>
        <dbReference type="PROSITE" id="PS51007"/>
    </source>
</evidence>